<feature type="transmembrane region" description="Helical" evidence="5">
    <location>
        <begin position="611"/>
        <end position="638"/>
    </location>
</feature>
<evidence type="ECO:0000259" key="6">
    <source>
        <dbReference type="Pfam" id="PF04547"/>
    </source>
</evidence>
<dbReference type="PANTHER" id="PTHR12308">
    <property type="entry name" value="ANOCTAMIN"/>
    <property type="match status" value="1"/>
</dbReference>
<evidence type="ECO:0000256" key="2">
    <source>
        <dbReference type="ARBA" id="ARBA00022692"/>
    </source>
</evidence>
<sequence>MITMQPPVEKTGTVVLEWTKKALTSDVIPMIKKELEQGGILLIPNTTPEVELLTVTQASLERQAQNERLIKRRRITDTEFIMDHFQVANRSQFLMAVPGRDPNQLFTQKERSLLVLGILEDISIKNNVKLKEQLVQQTNKANTNILRYILESQGWIQKLAPVHFDEAKEKIQKATMWPLWQIMPPVLQIEEYYGPTVAYYFAFVGFLAQWSGYLGIIGLSTFLLRVYRQDTIDEDEYTPFYGLICFLWAILFYIFWQRNEAVLAYQFGTLELSTSLEDDEVPDDPVVHKRPEYHGKVRESPVTGKYEIYYPSINRKLHYVVSALVTVIMLVVAFTVMIISLNVQGYIRPRSDDDYHPFYWPRVASMAGTGELFDAMSSWKSFLPVIIHALSIMTLNKIYRKIATKLTDWENHQSQTDYDNSLILKRFLFEAFDCYIALFYLAFYACDIEQLRSELIAVFNIDSFRRVLTEVAIPMIAHRVTKKAKVEGHPQDLDLEVYESFDDWMEVLIQFGYVTLFASAYPMASLVMSVALMIELRSDCYKLTYLCQKPKGEQVSSIGMWKRLLQFMVWFSCLTNCLLFGFTSDQMLHYMPDFYMRDEEGNTHIVQDKGWMAILIIFALERVLIYIGLALTTLIPTIPEQLLIKLKRRKYLLHMNQKKKEE</sequence>
<evidence type="ECO:0000256" key="5">
    <source>
        <dbReference type="SAM" id="Phobius"/>
    </source>
</evidence>
<gene>
    <name evidence="7" type="ORF">CYCCA115_LOCUS7850</name>
</gene>
<feature type="transmembrane region" description="Helical" evidence="5">
    <location>
        <begin position="319"/>
        <end position="341"/>
    </location>
</feature>
<dbReference type="AlphaFoldDB" id="A0AAD2CUP1"/>
<keyword evidence="2 5" id="KW-0812">Transmembrane</keyword>
<feature type="transmembrane region" description="Helical" evidence="5">
    <location>
        <begin position="427"/>
        <end position="445"/>
    </location>
</feature>
<dbReference type="GO" id="GO:0016020">
    <property type="term" value="C:membrane"/>
    <property type="evidence" value="ECO:0007669"/>
    <property type="project" value="UniProtKB-SubCell"/>
</dbReference>
<keyword evidence="8" id="KW-1185">Reference proteome</keyword>
<reference evidence="7" key="1">
    <citation type="submission" date="2023-08" db="EMBL/GenBank/DDBJ databases">
        <authorList>
            <person name="Audoor S."/>
            <person name="Bilcke G."/>
        </authorList>
    </citation>
    <scope>NUCLEOTIDE SEQUENCE</scope>
</reference>
<comment type="caution">
    <text evidence="7">The sequence shown here is derived from an EMBL/GenBank/DDBJ whole genome shotgun (WGS) entry which is preliminary data.</text>
</comment>
<dbReference type="Pfam" id="PF04547">
    <property type="entry name" value="Anoctamin"/>
    <property type="match status" value="1"/>
</dbReference>
<evidence type="ECO:0000313" key="7">
    <source>
        <dbReference type="EMBL" id="CAJ1942244.1"/>
    </source>
</evidence>
<feature type="transmembrane region" description="Helical" evidence="5">
    <location>
        <begin position="239"/>
        <end position="256"/>
    </location>
</feature>
<keyword evidence="4 5" id="KW-0472">Membrane</keyword>
<dbReference type="Proteomes" id="UP001295423">
    <property type="component" value="Unassembled WGS sequence"/>
</dbReference>
<dbReference type="GO" id="GO:0005254">
    <property type="term" value="F:chloride channel activity"/>
    <property type="evidence" value="ECO:0007669"/>
    <property type="project" value="TreeGrafter"/>
</dbReference>
<feature type="transmembrane region" description="Helical" evidence="5">
    <location>
        <begin position="197"/>
        <end position="219"/>
    </location>
</feature>
<dbReference type="InterPro" id="IPR049452">
    <property type="entry name" value="Anoctamin_TM"/>
</dbReference>
<organism evidence="7 8">
    <name type="scientific">Cylindrotheca closterium</name>
    <dbReference type="NCBI Taxonomy" id="2856"/>
    <lineage>
        <taxon>Eukaryota</taxon>
        <taxon>Sar</taxon>
        <taxon>Stramenopiles</taxon>
        <taxon>Ochrophyta</taxon>
        <taxon>Bacillariophyta</taxon>
        <taxon>Bacillariophyceae</taxon>
        <taxon>Bacillariophycidae</taxon>
        <taxon>Bacillariales</taxon>
        <taxon>Bacillariaceae</taxon>
        <taxon>Cylindrotheca</taxon>
    </lineage>
</organism>
<evidence type="ECO:0000256" key="4">
    <source>
        <dbReference type="ARBA" id="ARBA00023136"/>
    </source>
</evidence>
<accession>A0AAD2CUP1</accession>
<proteinExistence type="predicted"/>
<feature type="domain" description="Anoctamin transmembrane" evidence="6">
    <location>
        <begin position="189"/>
        <end position="649"/>
    </location>
</feature>
<dbReference type="EMBL" id="CAKOGP040001112">
    <property type="protein sequence ID" value="CAJ1942244.1"/>
    <property type="molecule type" value="Genomic_DNA"/>
</dbReference>
<keyword evidence="3 5" id="KW-1133">Transmembrane helix</keyword>
<dbReference type="InterPro" id="IPR007632">
    <property type="entry name" value="Anoctamin"/>
</dbReference>
<evidence type="ECO:0000313" key="8">
    <source>
        <dbReference type="Proteomes" id="UP001295423"/>
    </source>
</evidence>
<protein>
    <recommendedName>
        <fullName evidence="6">Anoctamin transmembrane domain-containing protein</fullName>
    </recommendedName>
</protein>
<comment type="subcellular location">
    <subcellularLocation>
        <location evidence="1">Membrane</location>
        <topology evidence="1">Multi-pass membrane protein</topology>
    </subcellularLocation>
</comment>
<feature type="transmembrane region" description="Helical" evidence="5">
    <location>
        <begin position="511"/>
        <end position="534"/>
    </location>
</feature>
<dbReference type="PANTHER" id="PTHR12308:SF73">
    <property type="entry name" value="ANOCTAMIN"/>
    <property type="match status" value="1"/>
</dbReference>
<evidence type="ECO:0000256" key="3">
    <source>
        <dbReference type="ARBA" id="ARBA00022989"/>
    </source>
</evidence>
<feature type="transmembrane region" description="Helical" evidence="5">
    <location>
        <begin position="567"/>
        <end position="591"/>
    </location>
</feature>
<feature type="transmembrane region" description="Helical" evidence="5">
    <location>
        <begin position="381"/>
        <end position="399"/>
    </location>
</feature>
<evidence type="ECO:0000256" key="1">
    <source>
        <dbReference type="ARBA" id="ARBA00004141"/>
    </source>
</evidence>
<name>A0AAD2CUP1_9STRA</name>